<protein>
    <submittedName>
        <fullName evidence="3">Uncharacterized protein</fullName>
    </submittedName>
</protein>
<feature type="transmembrane region" description="Helical" evidence="2">
    <location>
        <begin position="34"/>
        <end position="52"/>
    </location>
</feature>
<keyword evidence="2" id="KW-0812">Transmembrane</keyword>
<dbReference type="Proteomes" id="UP000278673">
    <property type="component" value="Unassembled WGS sequence"/>
</dbReference>
<feature type="compositionally biased region" description="Gly residues" evidence="1">
    <location>
        <begin position="59"/>
        <end position="70"/>
    </location>
</feature>
<proteinExistence type="predicted"/>
<name>A0A3M2M1Y2_9ACTN</name>
<sequence>MSDGGDDGFVDDGGLFGGGGGGGGRRRRSNGGGAGCAIALIAALVLIFAAFAEDGGGGGGGGGGEGGSTGGAASPAPTFAPPPVDPPSDPVDPPPDPDGDAREPEAPDPVRDAAPGDCLAEGGTPDAPDLAPATCGDGVFEVREVVPAGADCRDYVNGAELDRAVRYDGYDLTLCLAYRHGAGSAYHAAVGDCVYGGSGDDARWEETSCQTGNFTVAGRLENESSWDDCDRSTPGYYGRSFTVSGWRPELDVRLCLRMNYPDDAGRSHLNTCLAMTGSVESPTFTFADCERANVYVTGRTSDYADADFCAPDAWATWRNEDFPDLGYTICWRWLNG</sequence>
<keyword evidence="2" id="KW-1133">Transmembrane helix</keyword>
<evidence type="ECO:0000256" key="1">
    <source>
        <dbReference type="SAM" id="MobiDB-lite"/>
    </source>
</evidence>
<feature type="compositionally biased region" description="Basic and acidic residues" evidence="1">
    <location>
        <begin position="99"/>
        <end position="111"/>
    </location>
</feature>
<evidence type="ECO:0000313" key="3">
    <source>
        <dbReference type="EMBL" id="RMI43546.1"/>
    </source>
</evidence>
<keyword evidence="2" id="KW-0472">Membrane</keyword>
<reference evidence="3 4" key="1">
    <citation type="submission" date="2018-10" db="EMBL/GenBank/DDBJ databases">
        <title>Isolation, diversity and antifungal activity of actinobacteria from wheat.</title>
        <authorList>
            <person name="Han C."/>
        </authorList>
    </citation>
    <scope>NUCLEOTIDE SEQUENCE [LARGE SCALE GENOMIC DNA]</scope>
    <source>
        <strain evidence="3 4">NEAU-YY642</strain>
    </source>
</reference>
<gene>
    <name evidence="3" type="ORF">EBN88_07000</name>
</gene>
<evidence type="ECO:0000256" key="2">
    <source>
        <dbReference type="SAM" id="Phobius"/>
    </source>
</evidence>
<evidence type="ECO:0000313" key="4">
    <source>
        <dbReference type="Proteomes" id="UP000278673"/>
    </source>
</evidence>
<feature type="compositionally biased region" description="Pro residues" evidence="1">
    <location>
        <begin position="78"/>
        <end position="96"/>
    </location>
</feature>
<keyword evidence="4" id="KW-1185">Reference proteome</keyword>
<comment type="caution">
    <text evidence="3">The sequence shown here is derived from an EMBL/GenBank/DDBJ whole genome shotgun (WGS) entry which is preliminary data.</text>
</comment>
<dbReference type="AlphaFoldDB" id="A0A3M2M1Y2"/>
<accession>A0A3M2M1Y2</accession>
<dbReference type="RefSeq" id="WP_122182940.1">
    <property type="nucleotide sequence ID" value="NZ_RFFJ01000023.1"/>
</dbReference>
<feature type="region of interest" description="Disordered" evidence="1">
    <location>
        <begin position="59"/>
        <end position="131"/>
    </location>
</feature>
<organism evidence="3 4">
    <name type="scientific">Streptomyces triticirhizae</name>
    <dbReference type="NCBI Taxonomy" id="2483353"/>
    <lineage>
        <taxon>Bacteria</taxon>
        <taxon>Bacillati</taxon>
        <taxon>Actinomycetota</taxon>
        <taxon>Actinomycetes</taxon>
        <taxon>Kitasatosporales</taxon>
        <taxon>Streptomycetaceae</taxon>
        <taxon>Streptomyces</taxon>
    </lineage>
</organism>
<dbReference type="EMBL" id="RFFJ01000023">
    <property type="protein sequence ID" value="RMI43546.1"/>
    <property type="molecule type" value="Genomic_DNA"/>
</dbReference>